<dbReference type="RefSeq" id="WP_168884444.1">
    <property type="nucleotide sequence ID" value="NZ_JABAIL010000007.1"/>
</dbReference>
<dbReference type="Pfam" id="PF13189">
    <property type="entry name" value="Cytidylate_kin2"/>
    <property type="match status" value="1"/>
</dbReference>
<evidence type="ECO:0000313" key="2">
    <source>
        <dbReference type="Proteomes" id="UP000585050"/>
    </source>
</evidence>
<organism evidence="1 2">
    <name type="scientific">Flammeovirga agarivorans</name>
    <dbReference type="NCBI Taxonomy" id="2726742"/>
    <lineage>
        <taxon>Bacteria</taxon>
        <taxon>Pseudomonadati</taxon>
        <taxon>Bacteroidota</taxon>
        <taxon>Cytophagia</taxon>
        <taxon>Cytophagales</taxon>
        <taxon>Flammeovirgaceae</taxon>
        <taxon>Flammeovirga</taxon>
    </lineage>
</organism>
<evidence type="ECO:0000313" key="1">
    <source>
        <dbReference type="EMBL" id="NLR93736.1"/>
    </source>
</evidence>
<proteinExistence type="predicted"/>
<dbReference type="EMBL" id="JABAIL010000007">
    <property type="protein sequence ID" value="NLR93736.1"/>
    <property type="molecule type" value="Genomic_DNA"/>
</dbReference>
<comment type="caution">
    <text evidence="1">The sequence shown here is derived from an EMBL/GenBank/DDBJ whole genome shotgun (WGS) entry which is preliminary data.</text>
</comment>
<dbReference type="Gene3D" id="3.40.50.300">
    <property type="entry name" value="P-loop containing nucleotide triphosphate hydrolases"/>
    <property type="match status" value="1"/>
</dbReference>
<sequence length="234" mass="27238">MEPHIYNYLIQKELRSIQAPKANGLIVCISRNFGVQARKPIENLIDKLNKNEVGYSLLRRPWKLVDYTILHNIAKELKVGIQELNEFTPIEHKGIIEQMMYGLDFKRNKLDEKLSDALKTVIYSFFERGNVVFLGRGATSFTAGIPNAMNIRVHASEAYRIRQYATSNDLDLGYARERVKRKDKKRKQFLNYISQTVPIPFDLEIDREELSDLTLTECLFSFVRSKENELLHNV</sequence>
<dbReference type="AlphaFoldDB" id="A0A7X8XXZ5"/>
<keyword evidence="1" id="KW-0808">Transferase</keyword>
<accession>A0A7X8XXZ5</accession>
<gene>
    <name evidence="1" type="ORF">HGP29_21225</name>
</gene>
<keyword evidence="1" id="KW-0418">Kinase</keyword>
<dbReference type="InterPro" id="IPR027417">
    <property type="entry name" value="P-loop_NTPase"/>
</dbReference>
<protein>
    <submittedName>
        <fullName evidence="1">Cytidylate kinase-like family protein</fullName>
    </submittedName>
</protein>
<dbReference type="GO" id="GO:0016301">
    <property type="term" value="F:kinase activity"/>
    <property type="evidence" value="ECO:0007669"/>
    <property type="project" value="UniProtKB-KW"/>
</dbReference>
<keyword evidence="2" id="KW-1185">Reference proteome</keyword>
<name>A0A7X8XXZ5_9BACT</name>
<dbReference type="Proteomes" id="UP000585050">
    <property type="component" value="Unassembled WGS sequence"/>
</dbReference>
<reference evidence="1 2" key="1">
    <citation type="submission" date="2020-04" db="EMBL/GenBank/DDBJ databases">
        <title>Flammeovirga sp. SR4, a novel species isolated from seawater.</title>
        <authorList>
            <person name="Wang X."/>
        </authorList>
    </citation>
    <scope>NUCLEOTIDE SEQUENCE [LARGE SCALE GENOMIC DNA]</scope>
    <source>
        <strain evidence="1 2">SR4</strain>
    </source>
</reference>